<proteinExistence type="predicted"/>
<dbReference type="AlphaFoldDB" id="A0A1S8WJQ4"/>
<sequence length="189" mass="20780">MHGTQSKSSAIMSQRQVREKSTALCSHPSIRHTGEPLFCISVLVIYHTFHSTPRLIMSGYLDNQPVRFLVETDASCSVVGAREFWPGGRPSAVSTKLLTPNGRPLQTAGKVSFSVSIGRLYTHHQFHCAPVTWEAILGMASIGFTSGQITFDNPCPPNPDFLSSVQHSNHWTQPLVDCHPAPSRRRSTA</sequence>
<dbReference type="EMBL" id="KV906479">
    <property type="protein sequence ID" value="OON14681.1"/>
    <property type="molecule type" value="Genomic_DNA"/>
</dbReference>
<name>A0A1S8WJQ4_OPIVI</name>
<dbReference type="SUPFAM" id="SSF50630">
    <property type="entry name" value="Acid proteases"/>
    <property type="match status" value="1"/>
</dbReference>
<dbReference type="Proteomes" id="UP000243686">
    <property type="component" value="Unassembled WGS sequence"/>
</dbReference>
<reference evidence="1 2" key="1">
    <citation type="submission" date="2015-03" db="EMBL/GenBank/DDBJ databases">
        <title>Draft genome of the nematode, Opisthorchis viverrini.</title>
        <authorList>
            <person name="Mitreva M."/>
        </authorList>
    </citation>
    <scope>NUCLEOTIDE SEQUENCE [LARGE SCALE GENOMIC DNA]</scope>
    <source>
        <strain evidence="1">Khon Kaen</strain>
    </source>
</reference>
<organism evidence="1 2">
    <name type="scientific">Opisthorchis viverrini</name>
    <name type="common">Southeast Asian liver fluke</name>
    <dbReference type="NCBI Taxonomy" id="6198"/>
    <lineage>
        <taxon>Eukaryota</taxon>
        <taxon>Metazoa</taxon>
        <taxon>Spiralia</taxon>
        <taxon>Lophotrochozoa</taxon>
        <taxon>Platyhelminthes</taxon>
        <taxon>Trematoda</taxon>
        <taxon>Digenea</taxon>
        <taxon>Opisthorchiida</taxon>
        <taxon>Opisthorchiata</taxon>
        <taxon>Opisthorchiidae</taxon>
        <taxon>Opisthorchis</taxon>
    </lineage>
</organism>
<keyword evidence="2" id="KW-1185">Reference proteome</keyword>
<gene>
    <name evidence="1" type="ORF">X801_09526</name>
</gene>
<evidence type="ECO:0000313" key="1">
    <source>
        <dbReference type="EMBL" id="OON14681.1"/>
    </source>
</evidence>
<accession>A0A1S8WJQ4</accession>
<protein>
    <submittedName>
        <fullName evidence="1">Uncharacterized protein</fullName>
    </submittedName>
</protein>
<evidence type="ECO:0000313" key="2">
    <source>
        <dbReference type="Proteomes" id="UP000243686"/>
    </source>
</evidence>
<dbReference type="InterPro" id="IPR021109">
    <property type="entry name" value="Peptidase_aspartic_dom_sf"/>
</dbReference>